<evidence type="ECO:0000259" key="7">
    <source>
        <dbReference type="Pfam" id="PF02687"/>
    </source>
</evidence>
<accession>A0A1G7Y1W5</accession>
<dbReference type="PANTHER" id="PTHR30572:SF18">
    <property type="entry name" value="ABC-TYPE MACROLIDE FAMILY EXPORT SYSTEM PERMEASE COMPONENT 2"/>
    <property type="match status" value="1"/>
</dbReference>
<dbReference type="InterPro" id="IPR003838">
    <property type="entry name" value="ABC3_permease_C"/>
</dbReference>
<dbReference type="AlphaFoldDB" id="A0A1G7Y1W5"/>
<keyword evidence="5 6" id="KW-0472">Membrane</keyword>
<evidence type="ECO:0000256" key="1">
    <source>
        <dbReference type="ARBA" id="ARBA00004651"/>
    </source>
</evidence>
<dbReference type="GO" id="GO:0022857">
    <property type="term" value="F:transmembrane transporter activity"/>
    <property type="evidence" value="ECO:0007669"/>
    <property type="project" value="TreeGrafter"/>
</dbReference>
<feature type="transmembrane region" description="Helical" evidence="6">
    <location>
        <begin position="454"/>
        <end position="474"/>
    </location>
</feature>
<feature type="transmembrane region" description="Helical" evidence="6">
    <location>
        <begin position="697"/>
        <end position="721"/>
    </location>
</feature>
<dbReference type="Pfam" id="PF02687">
    <property type="entry name" value="FtsX"/>
    <property type="match status" value="2"/>
</dbReference>
<dbReference type="PANTHER" id="PTHR30572">
    <property type="entry name" value="MEMBRANE COMPONENT OF TRANSPORTER-RELATED"/>
    <property type="match status" value="1"/>
</dbReference>
<keyword evidence="4 6" id="KW-1133">Transmembrane helix</keyword>
<dbReference type="EMBL" id="FNBN01000007">
    <property type="protein sequence ID" value="SDG90429.1"/>
    <property type="molecule type" value="Genomic_DNA"/>
</dbReference>
<feature type="transmembrane region" description="Helical" evidence="6">
    <location>
        <begin position="401"/>
        <end position="424"/>
    </location>
</feature>
<evidence type="ECO:0000256" key="5">
    <source>
        <dbReference type="ARBA" id="ARBA00023136"/>
    </source>
</evidence>
<keyword evidence="2" id="KW-1003">Cell membrane</keyword>
<dbReference type="GO" id="GO:0005886">
    <property type="term" value="C:plasma membrane"/>
    <property type="evidence" value="ECO:0007669"/>
    <property type="project" value="UniProtKB-SubCell"/>
</dbReference>
<evidence type="ECO:0000256" key="3">
    <source>
        <dbReference type="ARBA" id="ARBA00022692"/>
    </source>
</evidence>
<protein>
    <submittedName>
        <fullName evidence="9">Putative ABC transport system permease protein</fullName>
    </submittedName>
</protein>
<evidence type="ECO:0000256" key="6">
    <source>
        <dbReference type="SAM" id="Phobius"/>
    </source>
</evidence>
<feature type="transmembrane region" description="Helical" evidence="6">
    <location>
        <begin position="783"/>
        <end position="803"/>
    </location>
</feature>
<dbReference type="STRING" id="104663.SAMN04488121_107171"/>
<evidence type="ECO:0000313" key="9">
    <source>
        <dbReference type="EMBL" id="SDG90429.1"/>
    </source>
</evidence>
<feature type="domain" description="MacB-like periplasmic core" evidence="8">
    <location>
        <begin position="461"/>
        <end position="624"/>
    </location>
</feature>
<dbReference type="InterPro" id="IPR025857">
    <property type="entry name" value="MacB_PCD"/>
</dbReference>
<sequence length="820" mass="91476">MATFLCRGKKQSGMLSNHFKIAWRSMAKQKMFSAIKIGGFSLGIAACLLIALYIGQELSYDHNYPYSERICRAIIDWGNPDTRNTYFPAPFADAVRKDLPEVEQAGRILDGELFGAGSSQIRPSDKQDNTYEEGVLFADQELLDILKIPFVYGDPTHALSEPNTIVITKRKADKYFPHQNPVGKTLIVNDNTSKPYRIGGVLEDLPTTSHLQFDFLLTLKGVELWPGEQTYWLANNYQTYILLRPGTDMAKFQSKVAALKDKYFLANAQKTGDKAIIDIVKKVSFSVQPLKDVYLRSDGINDGSISHGDIRLVWLFGAIAGFILIIACINFINLSTARSANRAKEVGLRKAVGSDRKSLIRQFLSESFLFSFLSLVLGLVLAWILLPYFNLLSGKSLGIPWSAWWFAPILFVSATVIGILAGLYPSFYLSSFQPIHALKGKVTQGHKPSNMRSALVVFQFTTSIALIIGTFVIYRQMRYILDKKIGFDKEHVLLIQGTNTLGNRIPAFKNALLQVPGVKSVSASDYLPVSGTKRNDNLFSIEGRSQQDGRISGQLWAVDHDYIKTLSMNIVQGRDFSIDMRTDSQAVIINQTMAKQLNLKDPIGKRITNNGATWTVIGVVADFHFESLRQAIRPLCLIIDNSSSIISVRASTASMHDLIGSITSVWKDYAPHQPIRYTFLDQRFARMYTDVQQTGQIFTSFAVLAIIVACLGLLGLSAFMAEQRTKEIGVRKVLGASISNLVMLLSKDFLKLVVLAIIIATPLAWYAMDRWLTNFAFHVHIEWWVFILAGFIAVVIALLTVSYQSIRAALVNPVQSLKSE</sequence>
<gene>
    <name evidence="9" type="ORF">SAMN04488121_107171</name>
</gene>
<dbReference type="Proteomes" id="UP000199045">
    <property type="component" value="Unassembled WGS sequence"/>
</dbReference>
<evidence type="ECO:0000313" key="10">
    <source>
        <dbReference type="Proteomes" id="UP000199045"/>
    </source>
</evidence>
<feature type="domain" description="ABC3 transporter permease C-terminal" evidence="7">
    <location>
        <begin position="318"/>
        <end position="434"/>
    </location>
</feature>
<comment type="subcellular location">
    <subcellularLocation>
        <location evidence="1">Cell membrane</location>
        <topology evidence="1">Multi-pass membrane protein</topology>
    </subcellularLocation>
</comment>
<feature type="transmembrane region" description="Helical" evidence="6">
    <location>
        <begin position="749"/>
        <end position="768"/>
    </location>
</feature>
<dbReference type="Pfam" id="PF12704">
    <property type="entry name" value="MacB_PCD"/>
    <property type="match status" value="2"/>
</dbReference>
<feature type="domain" description="ABC3 transporter permease C-terminal" evidence="7">
    <location>
        <begin position="700"/>
        <end position="809"/>
    </location>
</feature>
<evidence type="ECO:0000256" key="2">
    <source>
        <dbReference type="ARBA" id="ARBA00022475"/>
    </source>
</evidence>
<dbReference type="InterPro" id="IPR050250">
    <property type="entry name" value="Macrolide_Exporter_MacB"/>
</dbReference>
<feature type="domain" description="MacB-like periplasmic core" evidence="8">
    <location>
        <begin position="34"/>
        <end position="258"/>
    </location>
</feature>
<evidence type="ECO:0000256" key="4">
    <source>
        <dbReference type="ARBA" id="ARBA00022989"/>
    </source>
</evidence>
<reference evidence="10" key="1">
    <citation type="submission" date="2016-10" db="EMBL/GenBank/DDBJ databases">
        <authorList>
            <person name="Varghese N."/>
            <person name="Submissions S."/>
        </authorList>
    </citation>
    <scope>NUCLEOTIDE SEQUENCE [LARGE SCALE GENOMIC DNA]</scope>
    <source>
        <strain evidence="10">DSM 527</strain>
    </source>
</reference>
<feature type="transmembrane region" description="Helical" evidence="6">
    <location>
        <begin position="367"/>
        <end position="389"/>
    </location>
</feature>
<proteinExistence type="predicted"/>
<feature type="transmembrane region" description="Helical" evidence="6">
    <location>
        <begin position="312"/>
        <end position="334"/>
    </location>
</feature>
<name>A0A1G7Y1W5_CHIFI</name>
<organism evidence="9 10">
    <name type="scientific">Chitinophaga filiformis</name>
    <name type="common">Myxococcus filiformis</name>
    <name type="synonym">Flexibacter filiformis</name>
    <dbReference type="NCBI Taxonomy" id="104663"/>
    <lineage>
        <taxon>Bacteria</taxon>
        <taxon>Pseudomonadati</taxon>
        <taxon>Bacteroidota</taxon>
        <taxon>Chitinophagia</taxon>
        <taxon>Chitinophagales</taxon>
        <taxon>Chitinophagaceae</taxon>
        <taxon>Chitinophaga</taxon>
    </lineage>
</organism>
<feature type="transmembrane region" description="Helical" evidence="6">
    <location>
        <begin position="34"/>
        <end position="55"/>
    </location>
</feature>
<keyword evidence="3 6" id="KW-0812">Transmembrane</keyword>
<evidence type="ECO:0000259" key="8">
    <source>
        <dbReference type="Pfam" id="PF12704"/>
    </source>
</evidence>